<organism evidence="1 2">
    <name type="scientific">Rhizobium laguerreae</name>
    <dbReference type="NCBI Taxonomy" id="1076926"/>
    <lineage>
        <taxon>Bacteria</taxon>
        <taxon>Pseudomonadati</taxon>
        <taxon>Pseudomonadota</taxon>
        <taxon>Alphaproteobacteria</taxon>
        <taxon>Hyphomicrobiales</taxon>
        <taxon>Rhizobiaceae</taxon>
        <taxon>Rhizobium/Agrobacterium group</taxon>
        <taxon>Rhizobium</taxon>
    </lineage>
</organism>
<accession>A0A6N9ZNP9</accession>
<evidence type="ECO:0000313" key="1">
    <source>
        <dbReference type="EMBL" id="NEH95103.1"/>
    </source>
</evidence>
<reference evidence="1 2" key="1">
    <citation type="submission" date="2019-12" db="EMBL/GenBank/DDBJ databases">
        <title>Rhizobium genotypes associated with high levels of biological nitrogen fixation by grain legumes in a temperate-maritime cropping system.</title>
        <authorList>
            <person name="Maluk M."/>
            <person name="Francesc Ferrando Molina F."/>
            <person name="Lopez Del Egido L."/>
            <person name="Lafos M."/>
            <person name="Langarica-Fuentes A."/>
            <person name="Gebre Yohannes G."/>
            <person name="Young M.W."/>
            <person name="Martin P."/>
            <person name="Gantlett R."/>
            <person name="Kenicer G."/>
            <person name="Hawes C."/>
            <person name="Begg G.S."/>
            <person name="Quilliam R.S."/>
            <person name="Squire G.R."/>
            <person name="Poole P.S."/>
            <person name="Young P.W."/>
            <person name="Iannetta P.M."/>
            <person name="James E.K."/>
        </authorList>
    </citation>
    <scope>NUCLEOTIDE SEQUENCE [LARGE SCALE GENOMIC DNA]</scope>
    <source>
        <strain evidence="1 2">JHI2449</strain>
    </source>
</reference>
<dbReference type="SUPFAM" id="SSF53335">
    <property type="entry name" value="S-adenosyl-L-methionine-dependent methyltransferases"/>
    <property type="match status" value="1"/>
</dbReference>
<evidence type="ECO:0000313" key="2">
    <source>
        <dbReference type="Proteomes" id="UP000468864"/>
    </source>
</evidence>
<dbReference type="Gene3D" id="3.40.50.150">
    <property type="entry name" value="Vaccinia Virus protein VP39"/>
    <property type="match status" value="1"/>
</dbReference>
<name>A0A6N9ZNP9_9HYPH</name>
<gene>
    <name evidence="1" type="ORF">GR206_29490</name>
</gene>
<proteinExistence type="predicted"/>
<comment type="caution">
    <text evidence="1">The sequence shown here is derived from an EMBL/GenBank/DDBJ whole genome shotgun (WGS) entry which is preliminary data.</text>
</comment>
<protein>
    <submittedName>
        <fullName evidence="1">Uncharacterized protein</fullName>
    </submittedName>
</protein>
<dbReference type="InterPro" id="IPR029063">
    <property type="entry name" value="SAM-dependent_MTases_sf"/>
</dbReference>
<dbReference type="Proteomes" id="UP000468864">
    <property type="component" value="Unassembled WGS sequence"/>
</dbReference>
<dbReference type="EMBL" id="WUEP01000031">
    <property type="protein sequence ID" value="NEH95103.1"/>
    <property type="molecule type" value="Genomic_DNA"/>
</dbReference>
<dbReference type="AlphaFoldDB" id="A0A6N9ZNP9"/>
<sequence>MRRIHPLIIIRNFIRDFAENRAIRKRYRSWLRASKAAKSDYQAEVLTRFRAKRSQAIVGHEEDYVRPVAELIEIMPDGSGAFVDFGGSAGESCSVLHRKFPAMSFVVIETPAMVKAAAKLRPMIAFSSELPDRIDIFYSSGTFQYLEDPYALWKRGLSKTTGYAFLARNTFSETDQFRVQHSMLFNNGAGPIPEGFKDVVVRYPHRTISERRLIDIASGAGFELVNRIADRNGGLIQGAKGMYGADLLFKRR</sequence>